<evidence type="ECO:0000256" key="1">
    <source>
        <dbReference type="SAM" id="SignalP"/>
    </source>
</evidence>
<feature type="domain" description="Mammalian cell entry C-terminal" evidence="3">
    <location>
        <begin position="114"/>
        <end position="285"/>
    </location>
</feature>
<dbReference type="Proteomes" id="UP001500665">
    <property type="component" value="Unassembled WGS sequence"/>
</dbReference>
<dbReference type="PANTHER" id="PTHR33371">
    <property type="entry name" value="INTERMEMBRANE PHOSPHOLIPID TRANSPORT SYSTEM BINDING PROTEIN MLAD-RELATED"/>
    <property type="match status" value="1"/>
</dbReference>
<dbReference type="RefSeq" id="WP_344240692.1">
    <property type="nucleotide sequence ID" value="NZ_BAAAHH010000009.1"/>
</dbReference>
<dbReference type="PROSITE" id="PS51257">
    <property type="entry name" value="PROKAR_LIPOPROTEIN"/>
    <property type="match status" value="1"/>
</dbReference>
<dbReference type="Pfam" id="PF11887">
    <property type="entry name" value="Mce4_CUP1"/>
    <property type="match status" value="1"/>
</dbReference>
<dbReference type="PANTHER" id="PTHR33371:SF4">
    <property type="entry name" value="INTERMEMBRANE PHOSPHOLIPID TRANSPORT SYSTEM BINDING PROTEIN MLAD"/>
    <property type="match status" value="1"/>
</dbReference>
<evidence type="ECO:0008006" key="6">
    <source>
        <dbReference type="Google" id="ProtNLM"/>
    </source>
</evidence>
<reference evidence="5" key="1">
    <citation type="journal article" date="2019" name="Int. J. Syst. Evol. Microbiol.">
        <title>The Global Catalogue of Microorganisms (GCM) 10K type strain sequencing project: providing services to taxonomists for standard genome sequencing and annotation.</title>
        <authorList>
            <consortium name="The Broad Institute Genomics Platform"/>
            <consortium name="The Broad Institute Genome Sequencing Center for Infectious Disease"/>
            <person name="Wu L."/>
            <person name="Ma J."/>
        </authorList>
    </citation>
    <scope>NUCLEOTIDE SEQUENCE [LARGE SCALE GENOMIC DNA]</scope>
    <source>
        <strain evidence="5">JCM 10696</strain>
    </source>
</reference>
<dbReference type="NCBIfam" id="TIGR00996">
    <property type="entry name" value="Mtu_fam_mce"/>
    <property type="match status" value="1"/>
</dbReference>
<organism evidence="4 5">
    <name type="scientific">Actinocorallia libanotica</name>
    <dbReference type="NCBI Taxonomy" id="46162"/>
    <lineage>
        <taxon>Bacteria</taxon>
        <taxon>Bacillati</taxon>
        <taxon>Actinomycetota</taxon>
        <taxon>Actinomycetes</taxon>
        <taxon>Streptosporangiales</taxon>
        <taxon>Thermomonosporaceae</taxon>
        <taxon>Actinocorallia</taxon>
    </lineage>
</organism>
<name>A0ABP4BJ79_9ACTN</name>
<feature type="chain" id="PRO_5046810301" description="Phospholipid/cholesterol/gamma-HCH transport system substrate-binding protein" evidence="1">
    <location>
        <begin position="24"/>
        <end position="330"/>
    </location>
</feature>
<dbReference type="InterPro" id="IPR003399">
    <property type="entry name" value="Mce/MlaD"/>
</dbReference>
<keyword evidence="5" id="KW-1185">Reference proteome</keyword>
<protein>
    <recommendedName>
        <fullName evidence="6">Phospholipid/cholesterol/gamma-HCH transport system substrate-binding protein</fullName>
    </recommendedName>
</protein>
<dbReference type="InterPro" id="IPR052336">
    <property type="entry name" value="MlaD_Phospholipid_Transporter"/>
</dbReference>
<proteinExistence type="predicted"/>
<dbReference type="Pfam" id="PF02470">
    <property type="entry name" value="MlaD"/>
    <property type="match status" value="1"/>
</dbReference>
<evidence type="ECO:0000313" key="5">
    <source>
        <dbReference type="Proteomes" id="UP001500665"/>
    </source>
</evidence>
<evidence type="ECO:0000313" key="4">
    <source>
        <dbReference type="EMBL" id="GAA0950021.1"/>
    </source>
</evidence>
<evidence type="ECO:0000259" key="2">
    <source>
        <dbReference type="Pfam" id="PF02470"/>
    </source>
</evidence>
<accession>A0ABP4BJ79</accession>
<feature type="signal peptide" evidence="1">
    <location>
        <begin position="1"/>
        <end position="23"/>
    </location>
</feature>
<dbReference type="InterPro" id="IPR005693">
    <property type="entry name" value="Mce"/>
</dbReference>
<comment type="caution">
    <text evidence="4">The sequence shown here is derived from an EMBL/GenBank/DDBJ whole genome shotgun (WGS) entry which is preliminary data.</text>
</comment>
<feature type="domain" description="Mce/MlaD" evidence="2">
    <location>
        <begin position="29"/>
        <end position="103"/>
    </location>
</feature>
<dbReference type="InterPro" id="IPR024516">
    <property type="entry name" value="Mce_C"/>
</dbReference>
<evidence type="ECO:0000259" key="3">
    <source>
        <dbReference type="Pfam" id="PF11887"/>
    </source>
</evidence>
<sequence length="330" mass="35320">MRRLLALLLALSTLTGCSLQTLGAPKGELTLYAVFDDVQNLVSGHGVQMYDVRVGSVVGIRLQGYRSRVTLSLVDGTRIPVGTTATIAQTSLLGENYVRLIPPEGTVPRVAPAMASGSLITRTAVQPDLERITDRVGPVLGALGGENLSDVISELSTGLDGAGPRLRKLIEQAADISESYADAGRDLRTLIDGLGRLGDSLAEASPALDRLPGSLLEMTARVEKDRAELKRTLTGLTDLAEEANSVIKERHGARLRTTLLKLDAVLRAMTRGKDQLKTVVRDITDKLMLTPRISHEGQVLAVAWLAGFLPVEKKAKPGLDKSLKTLLGPR</sequence>
<dbReference type="EMBL" id="BAAAHH010000009">
    <property type="protein sequence ID" value="GAA0950021.1"/>
    <property type="molecule type" value="Genomic_DNA"/>
</dbReference>
<keyword evidence="1" id="KW-0732">Signal</keyword>
<gene>
    <name evidence="4" type="ORF">GCM10009550_28110</name>
</gene>